<feature type="domain" description="FAS1" evidence="1">
    <location>
        <begin position="180"/>
        <end position="343"/>
    </location>
</feature>
<dbReference type="EMBL" id="RBKU01000001">
    <property type="protein sequence ID" value="RKR81007.1"/>
    <property type="molecule type" value="Genomic_DNA"/>
</dbReference>
<dbReference type="InterPro" id="IPR036378">
    <property type="entry name" value="FAS1_dom_sf"/>
</dbReference>
<protein>
    <submittedName>
        <fullName evidence="2">Fasciclin domain-containing protein</fullName>
    </submittedName>
</protein>
<dbReference type="Proteomes" id="UP000268007">
    <property type="component" value="Unassembled WGS sequence"/>
</dbReference>
<evidence type="ECO:0000313" key="3">
    <source>
        <dbReference type="Proteomes" id="UP000268007"/>
    </source>
</evidence>
<organism evidence="2 3">
    <name type="scientific">Mucilaginibacter gracilis</name>
    <dbReference type="NCBI Taxonomy" id="423350"/>
    <lineage>
        <taxon>Bacteria</taxon>
        <taxon>Pseudomonadati</taxon>
        <taxon>Bacteroidota</taxon>
        <taxon>Sphingobacteriia</taxon>
        <taxon>Sphingobacteriales</taxon>
        <taxon>Sphingobacteriaceae</taxon>
        <taxon>Mucilaginibacter</taxon>
    </lineage>
</organism>
<reference evidence="2 3" key="1">
    <citation type="submission" date="2018-10" db="EMBL/GenBank/DDBJ databases">
        <title>Genomic Encyclopedia of Archaeal and Bacterial Type Strains, Phase II (KMG-II): from individual species to whole genera.</title>
        <authorList>
            <person name="Goeker M."/>
        </authorList>
    </citation>
    <scope>NUCLEOTIDE SEQUENCE [LARGE SCALE GENOMIC DNA]</scope>
    <source>
        <strain evidence="2 3">DSM 18602</strain>
    </source>
</reference>
<dbReference type="InterPro" id="IPR050904">
    <property type="entry name" value="Adhesion/Biosynth-related"/>
</dbReference>
<dbReference type="InterPro" id="IPR000782">
    <property type="entry name" value="FAS1_domain"/>
</dbReference>
<dbReference type="SMART" id="SM00554">
    <property type="entry name" value="FAS1"/>
    <property type="match status" value="1"/>
</dbReference>
<dbReference type="SUPFAM" id="SSF82153">
    <property type="entry name" value="FAS1 domain"/>
    <property type="match status" value="2"/>
</dbReference>
<dbReference type="AlphaFoldDB" id="A0A495IW74"/>
<evidence type="ECO:0000259" key="1">
    <source>
        <dbReference type="PROSITE" id="PS50213"/>
    </source>
</evidence>
<dbReference type="Pfam" id="PF02469">
    <property type="entry name" value="Fasciclin"/>
    <property type="match status" value="2"/>
</dbReference>
<dbReference type="GO" id="GO:0005615">
    <property type="term" value="C:extracellular space"/>
    <property type="evidence" value="ECO:0007669"/>
    <property type="project" value="TreeGrafter"/>
</dbReference>
<proteinExistence type="predicted"/>
<gene>
    <name evidence="2" type="ORF">BDD43_1149</name>
</gene>
<dbReference type="PANTHER" id="PTHR10900">
    <property type="entry name" value="PERIOSTIN-RELATED"/>
    <property type="match status" value="1"/>
</dbReference>
<comment type="caution">
    <text evidence="2">The sequence shown here is derived from an EMBL/GenBank/DDBJ whole genome shotgun (WGS) entry which is preliminary data.</text>
</comment>
<dbReference type="PANTHER" id="PTHR10900:SF77">
    <property type="entry name" value="FI19380P1"/>
    <property type="match status" value="1"/>
</dbReference>
<evidence type="ECO:0000313" key="2">
    <source>
        <dbReference type="EMBL" id="RKR81007.1"/>
    </source>
</evidence>
<dbReference type="PROSITE" id="PS50213">
    <property type="entry name" value="FAS1"/>
    <property type="match status" value="2"/>
</dbReference>
<dbReference type="Gene3D" id="2.30.180.10">
    <property type="entry name" value="FAS1 domain"/>
    <property type="match status" value="2"/>
</dbReference>
<sequence>MKKTQGLQLATVITGFFIALFFAKCKQEPLVINTSSNVNITSYLDKYPEQFSLFRKMIERAGTDGFLQAYGKYTLFLPTNDGVKAYLAKAGKNSVDDIDLGELKDVVNFHILNDTISTSKFSDGKISALTLQGQYLTTGVTLAAGITKLTVNKQGDILTSNVRVGNGIIHVISQVLLPAKNTLAKMIESDPNYSVFTQALKATGWYDSLNVIPSNNPIATRKFLTVLAESNSVLNAAGFPDFISLKARLSPGSGDPKNVMDSLHTFIGYHIIPGANYLADFATLTSLNTLAPPDILNISRSAGNILINDIVFNGIYEPGSLISRSSSDLSASNGVLHAMAPYSSTAGITTGHFAIKIRKPVPVYWDVCDFPEIRAIPSIFRQAGSASTYFSKYSATDQPISGWDWERKSSGTPTAPNNKYDQRYLNYTGACYNDVLNPSISIPTAANSGAGLNSWIYMKTPVIVKGRYKVWICYSRDSQGGGDYPLGRRVQCRVLVDGVTMAKPFDFSEPPPIVPTMSELESQGWKYYMSNPVVATAPSSKPFIGKLVGIVDIAVTNVHQVRLEVIQGNQSLDRNKLDMIHFIPTDWPSQVLPRFRPDGTQDFTPIP</sequence>
<dbReference type="RefSeq" id="WP_008507891.1">
    <property type="nucleotide sequence ID" value="NZ_RBKU01000001.1"/>
</dbReference>
<accession>A0A495IW74</accession>
<keyword evidence="3" id="KW-1185">Reference proteome</keyword>
<name>A0A495IW74_9SPHI</name>
<feature type="domain" description="FAS1" evidence="1">
    <location>
        <begin position="38"/>
        <end position="176"/>
    </location>
</feature>
<dbReference type="OrthoDB" id="1144324at2"/>